<proteinExistence type="predicted"/>
<reference evidence="1 2" key="1">
    <citation type="journal article" date="2018" name="Sci. Rep.">
        <title>Comparative analysis of the Pocillopora damicornis genome highlights role of immune system in coral evolution.</title>
        <authorList>
            <person name="Cunning R."/>
            <person name="Bay R.A."/>
            <person name="Gillette P."/>
            <person name="Baker A.C."/>
            <person name="Traylor-Knowles N."/>
        </authorList>
    </citation>
    <scope>NUCLEOTIDE SEQUENCE [LARGE SCALE GENOMIC DNA]</scope>
    <source>
        <strain evidence="1">RSMAS</strain>
        <tissue evidence="1">Whole animal</tissue>
    </source>
</reference>
<organism evidence="1 2">
    <name type="scientific">Pocillopora damicornis</name>
    <name type="common">Cauliflower coral</name>
    <name type="synonym">Millepora damicornis</name>
    <dbReference type="NCBI Taxonomy" id="46731"/>
    <lineage>
        <taxon>Eukaryota</taxon>
        <taxon>Metazoa</taxon>
        <taxon>Cnidaria</taxon>
        <taxon>Anthozoa</taxon>
        <taxon>Hexacorallia</taxon>
        <taxon>Scleractinia</taxon>
        <taxon>Astrocoeniina</taxon>
        <taxon>Pocilloporidae</taxon>
        <taxon>Pocillopora</taxon>
    </lineage>
</organism>
<comment type="caution">
    <text evidence="1">The sequence shown here is derived from an EMBL/GenBank/DDBJ whole genome shotgun (WGS) entry which is preliminary data.</text>
</comment>
<accession>A0A3M6USM7</accession>
<gene>
    <name evidence="1" type="ORF">pdam_00023527</name>
</gene>
<evidence type="ECO:0000313" key="2">
    <source>
        <dbReference type="Proteomes" id="UP000275408"/>
    </source>
</evidence>
<evidence type="ECO:0000313" key="1">
    <source>
        <dbReference type="EMBL" id="RMX56328.1"/>
    </source>
</evidence>
<protein>
    <submittedName>
        <fullName evidence="1">Uncharacterized protein</fullName>
    </submittedName>
</protein>
<dbReference type="EMBL" id="RCHS01000862">
    <property type="protein sequence ID" value="RMX56328.1"/>
    <property type="molecule type" value="Genomic_DNA"/>
</dbReference>
<dbReference type="Proteomes" id="UP000275408">
    <property type="component" value="Unassembled WGS sequence"/>
</dbReference>
<dbReference type="AlphaFoldDB" id="A0A3M6USM7"/>
<sequence>MNVLRQTNRQQEINDIDQRGLVILPFTKGFSERVIKVLRGLNIEVPHRPIRSISSILKKPKDKIEKGSFRGIVYQIKWKGCDFVYVGYWRGDKDRFLKLGIPCEI</sequence>
<keyword evidence="2" id="KW-1185">Reference proteome</keyword>
<name>A0A3M6USM7_POCDA</name>